<evidence type="ECO:0000256" key="1">
    <source>
        <dbReference type="ARBA" id="ARBA00022801"/>
    </source>
</evidence>
<dbReference type="InterPro" id="IPR052016">
    <property type="entry name" value="Bact_Sigma-Reg"/>
</dbReference>
<dbReference type="InterPro" id="IPR001932">
    <property type="entry name" value="PPM-type_phosphatase-like_dom"/>
</dbReference>
<keyword evidence="1" id="KW-0378">Hydrolase</keyword>
<gene>
    <name evidence="3" type="ORF">GCM10009754_41480</name>
</gene>
<evidence type="ECO:0000313" key="4">
    <source>
        <dbReference type="Proteomes" id="UP001501116"/>
    </source>
</evidence>
<feature type="domain" description="PPM-type phosphatase" evidence="2">
    <location>
        <begin position="84"/>
        <end position="157"/>
    </location>
</feature>
<accession>A0ABP5CK11</accession>
<dbReference type="PANTHER" id="PTHR43156:SF2">
    <property type="entry name" value="STAGE II SPORULATION PROTEIN E"/>
    <property type="match status" value="1"/>
</dbReference>
<name>A0ABP5CK11_9PSEU</name>
<dbReference type="EMBL" id="BAAANN010000016">
    <property type="protein sequence ID" value="GAA1965191.1"/>
    <property type="molecule type" value="Genomic_DNA"/>
</dbReference>
<dbReference type="PANTHER" id="PTHR43156">
    <property type="entry name" value="STAGE II SPORULATION PROTEIN E-RELATED"/>
    <property type="match status" value="1"/>
</dbReference>
<reference evidence="4" key="1">
    <citation type="journal article" date="2019" name="Int. J. Syst. Evol. Microbiol.">
        <title>The Global Catalogue of Microorganisms (GCM) 10K type strain sequencing project: providing services to taxonomists for standard genome sequencing and annotation.</title>
        <authorList>
            <consortium name="The Broad Institute Genomics Platform"/>
            <consortium name="The Broad Institute Genome Sequencing Center for Infectious Disease"/>
            <person name="Wu L."/>
            <person name="Ma J."/>
        </authorList>
    </citation>
    <scope>NUCLEOTIDE SEQUENCE [LARGE SCALE GENOMIC DNA]</scope>
    <source>
        <strain evidence="4">JCM 14545</strain>
    </source>
</reference>
<evidence type="ECO:0000259" key="2">
    <source>
        <dbReference type="Pfam" id="PF07228"/>
    </source>
</evidence>
<dbReference type="Gene3D" id="3.60.40.10">
    <property type="entry name" value="PPM-type phosphatase domain"/>
    <property type="match status" value="1"/>
</dbReference>
<dbReference type="InterPro" id="IPR036457">
    <property type="entry name" value="PPM-type-like_dom_sf"/>
</dbReference>
<sequence>MARARPLIRCRIRRLTLKGAYEARPRETRDPQLPDPHAAISRKLEDALRPPPPRVRGVELAVRYKPAETDAPVGGDHYDWFVLPDGTLHITVVDAVGHGVTSTRNALNVTHTIRTLALEGYPIEELISRAATIIGSTRPGDVATVLLARVDRVAQPCTSPAEAILPYCSFPRRARCAISRHRGGVSDSLLRAVSVSAGNVWRQGTWSCSTPTD</sequence>
<dbReference type="Proteomes" id="UP001501116">
    <property type="component" value="Unassembled WGS sequence"/>
</dbReference>
<comment type="caution">
    <text evidence="3">The sequence shown here is derived from an EMBL/GenBank/DDBJ whole genome shotgun (WGS) entry which is preliminary data.</text>
</comment>
<proteinExistence type="predicted"/>
<protein>
    <recommendedName>
        <fullName evidence="2">PPM-type phosphatase domain-containing protein</fullName>
    </recommendedName>
</protein>
<organism evidence="3 4">
    <name type="scientific">Amycolatopsis minnesotensis</name>
    <dbReference type="NCBI Taxonomy" id="337894"/>
    <lineage>
        <taxon>Bacteria</taxon>
        <taxon>Bacillati</taxon>
        <taxon>Actinomycetota</taxon>
        <taxon>Actinomycetes</taxon>
        <taxon>Pseudonocardiales</taxon>
        <taxon>Pseudonocardiaceae</taxon>
        <taxon>Amycolatopsis</taxon>
    </lineage>
</organism>
<evidence type="ECO:0000313" key="3">
    <source>
        <dbReference type="EMBL" id="GAA1965191.1"/>
    </source>
</evidence>
<dbReference type="Pfam" id="PF07228">
    <property type="entry name" value="SpoIIE"/>
    <property type="match status" value="1"/>
</dbReference>
<keyword evidence="4" id="KW-1185">Reference proteome</keyword>